<dbReference type="EMBL" id="KI669462">
    <property type="protein sequence ID" value="OCF58169.1"/>
    <property type="molecule type" value="Genomic_DNA"/>
</dbReference>
<name>A0A1B9IRJ7_9TREE</name>
<reference evidence="2" key="2">
    <citation type="submission" date="2013-12" db="EMBL/GenBank/DDBJ databases">
        <title>Evolution of pathogenesis and genome organization in the Tremellales.</title>
        <authorList>
            <person name="Cuomo C."/>
            <person name="Litvintseva A."/>
            <person name="Heitman J."/>
            <person name="Chen Y."/>
            <person name="Sun S."/>
            <person name="Springer D."/>
            <person name="Dromer F."/>
            <person name="Young S."/>
            <person name="Zeng Q."/>
            <person name="Chapman S."/>
            <person name="Gujja S."/>
            <person name="Saif S."/>
            <person name="Birren B."/>
        </authorList>
    </citation>
    <scope>NUCLEOTIDE SEQUENCE [LARGE SCALE GENOMIC DNA]</scope>
    <source>
        <strain evidence="2">CBS 10435</strain>
    </source>
</reference>
<reference evidence="1 2" key="1">
    <citation type="submission" date="2013-07" db="EMBL/GenBank/DDBJ databases">
        <title>The Genome Sequence of Kwoniella mangroviensis CBS10435.</title>
        <authorList>
            <consortium name="The Broad Institute Genome Sequencing Platform"/>
            <person name="Cuomo C."/>
            <person name="Litvintseva A."/>
            <person name="Chen Y."/>
            <person name="Heitman J."/>
            <person name="Sun S."/>
            <person name="Springer D."/>
            <person name="Dromer F."/>
            <person name="Young S.K."/>
            <person name="Zeng Q."/>
            <person name="Gargeya S."/>
            <person name="Fitzgerald M."/>
            <person name="Abouelleil A."/>
            <person name="Alvarado L."/>
            <person name="Berlin A.M."/>
            <person name="Chapman S.B."/>
            <person name="Dewar J."/>
            <person name="Goldberg J."/>
            <person name="Griggs A."/>
            <person name="Gujja S."/>
            <person name="Hansen M."/>
            <person name="Howarth C."/>
            <person name="Imamovic A."/>
            <person name="Larimer J."/>
            <person name="McCowan C."/>
            <person name="Murphy C."/>
            <person name="Pearson M."/>
            <person name="Priest M."/>
            <person name="Roberts A."/>
            <person name="Saif S."/>
            <person name="Shea T."/>
            <person name="Sykes S."/>
            <person name="Wortman J."/>
            <person name="Nusbaum C."/>
            <person name="Birren B."/>
        </authorList>
    </citation>
    <scope>NUCLEOTIDE SEQUENCE [LARGE SCALE GENOMIC DNA]</scope>
    <source>
        <strain evidence="1 2">CBS 10435</strain>
    </source>
</reference>
<dbReference type="AlphaFoldDB" id="A0A1B9IRJ7"/>
<evidence type="ECO:0000313" key="1">
    <source>
        <dbReference type="EMBL" id="OCF58169.1"/>
    </source>
</evidence>
<dbReference type="Proteomes" id="UP000092583">
    <property type="component" value="Unassembled WGS sequence"/>
</dbReference>
<proteinExistence type="predicted"/>
<organism evidence="1 2">
    <name type="scientific">Kwoniella mangroviensis CBS 10435</name>
    <dbReference type="NCBI Taxonomy" id="1331196"/>
    <lineage>
        <taxon>Eukaryota</taxon>
        <taxon>Fungi</taxon>
        <taxon>Dikarya</taxon>
        <taxon>Basidiomycota</taxon>
        <taxon>Agaricomycotina</taxon>
        <taxon>Tremellomycetes</taxon>
        <taxon>Tremellales</taxon>
        <taxon>Cryptococcaceae</taxon>
        <taxon>Kwoniella</taxon>
    </lineage>
</organism>
<accession>A0A1B9IRJ7</accession>
<protein>
    <submittedName>
        <fullName evidence="1">Uncharacterized protein</fullName>
    </submittedName>
</protein>
<evidence type="ECO:0000313" key="2">
    <source>
        <dbReference type="Proteomes" id="UP000092583"/>
    </source>
</evidence>
<dbReference type="OrthoDB" id="10638419at2759"/>
<gene>
    <name evidence="1" type="ORF">L486_04199</name>
</gene>
<sequence length="170" mass="19370">MSRTASKGEGPKSPLSSCWSFDDLEFTDKPSKTEISLKLSMSSSGDKTHFDILFDPLKPSLQLTKSQEPSELDQYFIASVEGSFSRTIEATRPKLIRRYVKAMEKDNSKSSDPSFSQCILHLDPKAPSNRLVFDSDEKDLWESALKYFSKRSTNEWKRMLSDTVSLNIKR</sequence>
<keyword evidence="2" id="KW-1185">Reference proteome</keyword>